<name>A0A4Y7REW0_9FIRM</name>
<dbReference type="PANTHER" id="PTHR42781:SF8">
    <property type="entry name" value="BICARBONATE TRANSPORT ATP-BINDING PROTEIN CMPC"/>
    <property type="match status" value="1"/>
</dbReference>
<dbReference type="SUPFAM" id="SSF52540">
    <property type="entry name" value="P-loop containing nucleoside triphosphate hydrolases"/>
    <property type="match status" value="1"/>
</dbReference>
<evidence type="ECO:0000256" key="1">
    <source>
        <dbReference type="ARBA" id="ARBA00022448"/>
    </source>
</evidence>
<proteinExistence type="predicted"/>
<dbReference type="PROSITE" id="PS50893">
    <property type="entry name" value="ABC_TRANSPORTER_2"/>
    <property type="match status" value="1"/>
</dbReference>
<dbReference type="CDD" id="cd03293">
    <property type="entry name" value="ABC_NrtD_SsuB_transporters"/>
    <property type="match status" value="1"/>
</dbReference>
<keyword evidence="1" id="KW-0813">Transport</keyword>
<evidence type="ECO:0000259" key="4">
    <source>
        <dbReference type="PROSITE" id="PS50893"/>
    </source>
</evidence>
<comment type="caution">
    <text evidence="5">The sequence shown here is derived from an EMBL/GenBank/DDBJ whole genome shotgun (WGS) entry which is preliminary data.</text>
</comment>
<keyword evidence="5" id="KW-0378">Hydrolase</keyword>
<dbReference type="InterPro" id="IPR003439">
    <property type="entry name" value="ABC_transporter-like_ATP-bd"/>
</dbReference>
<dbReference type="EMBL" id="QFGA01000001">
    <property type="protein sequence ID" value="TEB07538.1"/>
    <property type="molecule type" value="Genomic_DNA"/>
</dbReference>
<evidence type="ECO:0000313" key="5">
    <source>
        <dbReference type="EMBL" id="TEB07538.1"/>
    </source>
</evidence>
<evidence type="ECO:0000256" key="3">
    <source>
        <dbReference type="ARBA" id="ARBA00022840"/>
    </source>
</evidence>
<dbReference type="NCBIfam" id="NF040729">
    <property type="entry name" value="ABC_ATP_SaoA"/>
    <property type="match status" value="1"/>
</dbReference>
<dbReference type="AlphaFoldDB" id="A0A4Y7REW0"/>
<dbReference type="InterPro" id="IPR027417">
    <property type="entry name" value="P-loop_NTPase"/>
</dbReference>
<dbReference type="InterPro" id="IPR050093">
    <property type="entry name" value="ABC_SmlMolc_Importer"/>
</dbReference>
<dbReference type="RefSeq" id="WP_190239402.1">
    <property type="nucleotide sequence ID" value="NZ_QFGA01000001.1"/>
</dbReference>
<keyword evidence="2" id="KW-0547">Nucleotide-binding</keyword>
<dbReference type="GO" id="GO:0005524">
    <property type="term" value="F:ATP binding"/>
    <property type="evidence" value="ECO:0007669"/>
    <property type="project" value="UniProtKB-KW"/>
</dbReference>
<protein>
    <submittedName>
        <fullName evidence="5">Aliphatic sulfonates import ATP-binding protein SsuB</fullName>
        <ecNumber evidence="5">3.6.3.-</ecNumber>
    </submittedName>
</protein>
<dbReference type="InterPro" id="IPR003593">
    <property type="entry name" value="AAA+_ATPase"/>
</dbReference>
<dbReference type="Proteomes" id="UP000298324">
    <property type="component" value="Unassembled WGS sequence"/>
</dbReference>
<sequence length="264" mass="29852">MELIIENVSKVFTNDNKVHTVLRDLSFSVQEGQFVTLLGPSGCGKTTLLTIMAGFQAASGGRILLNGSQVTKPGPDRGFVFQNYALFPWMTVRDNILYPMKQQKVPAKEQEQRLQRLLAIAQLEGKEKLYPHQLSGGMKQRTAFIRALAGSPEVLLMDEPLGAVDFQMRQNLQEELESLWLTAKTTVIMVTHDVDEAIYLSDRVIVMSALEGKVLEDLSVKLPRPRNRKDREYIKTKEHLMDLLKIAINKRPESTETQRKLCLA</sequence>
<dbReference type="GO" id="GO:0016887">
    <property type="term" value="F:ATP hydrolysis activity"/>
    <property type="evidence" value="ECO:0007669"/>
    <property type="project" value="InterPro"/>
</dbReference>
<keyword evidence="6" id="KW-1185">Reference proteome</keyword>
<evidence type="ECO:0000256" key="2">
    <source>
        <dbReference type="ARBA" id="ARBA00022741"/>
    </source>
</evidence>
<keyword evidence="3 5" id="KW-0067">ATP-binding</keyword>
<dbReference type="Gene3D" id="3.40.50.300">
    <property type="entry name" value="P-loop containing nucleotide triphosphate hydrolases"/>
    <property type="match status" value="1"/>
</dbReference>
<evidence type="ECO:0000313" key="6">
    <source>
        <dbReference type="Proteomes" id="UP000298324"/>
    </source>
</evidence>
<dbReference type="Pfam" id="PF00005">
    <property type="entry name" value="ABC_tran"/>
    <property type="match status" value="1"/>
</dbReference>
<dbReference type="SMART" id="SM00382">
    <property type="entry name" value="AAA"/>
    <property type="match status" value="1"/>
</dbReference>
<dbReference type="EC" id="3.6.3.-" evidence="5"/>
<reference evidence="5 6" key="1">
    <citation type="journal article" date="2018" name="Environ. Microbiol.">
        <title>Novel energy conservation strategies and behaviour of Pelotomaculum schinkii driving syntrophic propionate catabolism.</title>
        <authorList>
            <person name="Hidalgo-Ahumada C.A.P."/>
            <person name="Nobu M.K."/>
            <person name="Narihiro T."/>
            <person name="Tamaki H."/>
            <person name="Liu W.T."/>
            <person name="Kamagata Y."/>
            <person name="Stams A.J.M."/>
            <person name="Imachi H."/>
            <person name="Sousa D.Z."/>
        </authorList>
    </citation>
    <scope>NUCLEOTIDE SEQUENCE [LARGE SCALE GENOMIC DNA]</scope>
    <source>
        <strain evidence="5 6">HH</strain>
    </source>
</reference>
<organism evidence="5 6">
    <name type="scientific">Pelotomaculum schinkii</name>
    <dbReference type="NCBI Taxonomy" id="78350"/>
    <lineage>
        <taxon>Bacteria</taxon>
        <taxon>Bacillati</taxon>
        <taxon>Bacillota</taxon>
        <taxon>Clostridia</taxon>
        <taxon>Eubacteriales</taxon>
        <taxon>Desulfotomaculaceae</taxon>
        <taxon>Pelotomaculum</taxon>
    </lineage>
</organism>
<dbReference type="PANTHER" id="PTHR42781">
    <property type="entry name" value="SPERMIDINE/PUTRESCINE IMPORT ATP-BINDING PROTEIN POTA"/>
    <property type="match status" value="1"/>
</dbReference>
<feature type="domain" description="ABC transporter" evidence="4">
    <location>
        <begin position="3"/>
        <end position="234"/>
    </location>
</feature>
<accession>A0A4Y7REW0</accession>
<gene>
    <name evidence="5" type="primary">ssuB</name>
    <name evidence="5" type="ORF">Psch_01093</name>
</gene>